<reference evidence="3 4" key="1">
    <citation type="submission" date="2018-08" db="EMBL/GenBank/DDBJ databases">
        <title>A genome reference for cultivated species of the human gut microbiota.</title>
        <authorList>
            <person name="Zou Y."/>
            <person name="Xue W."/>
            <person name="Luo G."/>
        </authorList>
    </citation>
    <scope>NUCLEOTIDE SEQUENCE [LARGE SCALE GENOMIC DNA]</scope>
    <source>
        <strain evidence="3 4">AF15-20</strain>
    </source>
</reference>
<feature type="region of interest" description="Disordered" evidence="1">
    <location>
        <begin position="23"/>
        <end position="59"/>
    </location>
</feature>
<dbReference type="AlphaFoldDB" id="A0A395W990"/>
<comment type="caution">
    <text evidence="3">The sequence shown here is derived from an EMBL/GenBank/DDBJ whole genome shotgun (WGS) entry which is preliminary data.</text>
</comment>
<feature type="signal peptide" evidence="2">
    <location>
        <begin position="1"/>
        <end position="24"/>
    </location>
</feature>
<dbReference type="RefSeq" id="WP_118325885.1">
    <property type="nucleotide sequence ID" value="NZ_CALHUJ010000048.1"/>
</dbReference>
<protein>
    <submittedName>
        <fullName evidence="3">Uncharacterized protein</fullName>
    </submittedName>
</protein>
<evidence type="ECO:0000313" key="3">
    <source>
        <dbReference type="EMBL" id="RGU89301.1"/>
    </source>
</evidence>
<evidence type="ECO:0000313" key="4">
    <source>
        <dbReference type="Proteomes" id="UP000265489"/>
    </source>
</evidence>
<dbReference type="Proteomes" id="UP000265489">
    <property type="component" value="Unassembled WGS sequence"/>
</dbReference>
<gene>
    <name evidence="3" type="ORF">DWW32_11850</name>
</gene>
<sequence length="59" mass="6473">MKKLITSLLALLCVFGSQPITMYAEENSTEDSNTNTDNKDKETKDDSGIALYSGKKGEK</sequence>
<accession>A0A395W990</accession>
<dbReference type="EMBL" id="QRYQ01000032">
    <property type="protein sequence ID" value="RGU89301.1"/>
    <property type="molecule type" value="Genomic_DNA"/>
</dbReference>
<proteinExistence type="predicted"/>
<name>A0A395W990_9FIRM</name>
<evidence type="ECO:0000256" key="1">
    <source>
        <dbReference type="SAM" id="MobiDB-lite"/>
    </source>
</evidence>
<keyword evidence="2" id="KW-0732">Signal</keyword>
<dbReference type="GeneID" id="66580622"/>
<organism evidence="3 4">
    <name type="scientific">Holdemanella biformis</name>
    <dbReference type="NCBI Taxonomy" id="1735"/>
    <lineage>
        <taxon>Bacteria</taxon>
        <taxon>Bacillati</taxon>
        <taxon>Bacillota</taxon>
        <taxon>Erysipelotrichia</taxon>
        <taxon>Erysipelotrichales</taxon>
        <taxon>Erysipelotrichaceae</taxon>
        <taxon>Holdemanella</taxon>
    </lineage>
</organism>
<evidence type="ECO:0000256" key="2">
    <source>
        <dbReference type="SAM" id="SignalP"/>
    </source>
</evidence>
<feature type="chain" id="PRO_5017179084" evidence="2">
    <location>
        <begin position="25"/>
        <end position="59"/>
    </location>
</feature>
<feature type="compositionally biased region" description="Basic and acidic residues" evidence="1">
    <location>
        <begin position="37"/>
        <end position="47"/>
    </location>
</feature>